<evidence type="ECO:0000313" key="2">
    <source>
        <dbReference type="EMBL" id="SFR50020.1"/>
    </source>
</evidence>
<accession>A0A1I6H6L7</accession>
<dbReference type="RefSeq" id="WP_089879670.1">
    <property type="nucleotide sequence ID" value="NZ_FOYS01000003.1"/>
</dbReference>
<gene>
    <name evidence="2" type="ORF">SAMN04488124_1835</name>
</gene>
<dbReference type="InterPro" id="IPR041135">
    <property type="entry name" value="Nmad3"/>
</dbReference>
<dbReference type="Pfam" id="PF18754">
    <property type="entry name" value="Nmad3"/>
    <property type="match status" value="1"/>
</dbReference>
<evidence type="ECO:0000313" key="3">
    <source>
        <dbReference type="Proteomes" id="UP000243250"/>
    </source>
</evidence>
<organism evidence="2 3">
    <name type="scientific">Halogeometricum limi</name>
    <dbReference type="NCBI Taxonomy" id="555875"/>
    <lineage>
        <taxon>Archaea</taxon>
        <taxon>Methanobacteriati</taxon>
        <taxon>Methanobacteriota</taxon>
        <taxon>Stenosarchaea group</taxon>
        <taxon>Halobacteria</taxon>
        <taxon>Halobacteriales</taxon>
        <taxon>Haloferacaceae</taxon>
        <taxon>Halogeometricum</taxon>
    </lineage>
</organism>
<protein>
    <recommendedName>
        <fullName evidence="1">Nucleotide modification associated domain-containing protein</fullName>
    </recommendedName>
</protein>
<keyword evidence="3" id="KW-1185">Reference proteome</keyword>
<feature type="domain" description="Nucleotide modification associated" evidence="1">
    <location>
        <begin position="3"/>
        <end position="228"/>
    </location>
</feature>
<evidence type="ECO:0000259" key="1">
    <source>
        <dbReference type="Pfam" id="PF18754"/>
    </source>
</evidence>
<reference evidence="3" key="1">
    <citation type="submission" date="2016-10" db="EMBL/GenBank/DDBJ databases">
        <authorList>
            <person name="Varghese N."/>
            <person name="Submissions S."/>
        </authorList>
    </citation>
    <scope>NUCLEOTIDE SEQUENCE [LARGE SCALE GENOMIC DNA]</scope>
    <source>
        <strain evidence="3">CGMCC 1.8711</strain>
    </source>
</reference>
<dbReference type="STRING" id="555875.SAMN04488124_1835"/>
<sequence length="242" mass="26286">MTRAIAVNVAANSTLPGVRGPVYADGTFAYVPIPEREPTRRDASVPTYADLDPPVEIPEAVRDAPVHLDPEFSSYPYCERDTYGDDHGVKAGPISTLDPGDWLFFYATLDYHGDAASAADYLAPDWGAYLVGGLEVDVVVTGEDYESLSADERARFANNAHVKRETFDARVLVAGTDRSGLFDRVVPLSSPEAGADANRLVTDLSNDSGKGPWWRRVLRFDADATAELLAVLDSRAFGPYLD</sequence>
<name>A0A1I6H6L7_9EURY</name>
<dbReference type="EMBL" id="FOYS01000003">
    <property type="protein sequence ID" value="SFR50020.1"/>
    <property type="molecule type" value="Genomic_DNA"/>
</dbReference>
<dbReference type="OrthoDB" id="211258at2157"/>
<proteinExistence type="predicted"/>
<dbReference type="Proteomes" id="UP000243250">
    <property type="component" value="Unassembled WGS sequence"/>
</dbReference>
<dbReference type="AlphaFoldDB" id="A0A1I6H6L7"/>